<evidence type="ECO:0000313" key="3">
    <source>
        <dbReference type="Proteomes" id="UP001606302"/>
    </source>
</evidence>
<protein>
    <recommendedName>
        <fullName evidence="4">DUF2490 domain-containing protein</fullName>
    </recommendedName>
</protein>
<dbReference type="EMBL" id="JBIGHX010000001">
    <property type="protein sequence ID" value="MFG6460740.1"/>
    <property type="molecule type" value="Genomic_DNA"/>
</dbReference>
<dbReference type="RefSeq" id="WP_394509555.1">
    <property type="nucleotide sequence ID" value="NZ_JBIGHX010000001.1"/>
</dbReference>
<keyword evidence="1" id="KW-0732">Signal</keyword>
<keyword evidence="3" id="KW-1185">Reference proteome</keyword>
<gene>
    <name evidence="2" type="ORF">ACG04Q_04085</name>
</gene>
<name>A0ABW7GFV7_9BURK</name>
<comment type="caution">
    <text evidence="2">The sequence shown here is derived from an EMBL/GenBank/DDBJ whole genome shotgun (WGS) entry which is preliminary data.</text>
</comment>
<feature type="chain" id="PRO_5045655927" description="DUF2490 domain-containing protein" evidence="1">
    <location>
        <begin position="22"/>
        <end position="170"/>
    </location>
</feature>
<reference evidence="2 3" key="1">
    <citation type="submission" date="2024-08" db="EMBL/GenBank/DDBJ databases">
        <authorList>
            <person name="Lu H."/>
        </authorList>
    </citation>
    <scope>NUCLEOTIDE SEQUENCE [LARGE SCALE GENOMIC DNA]</scope>
    <source>
        <strain evidence="2 3">DXS20W</strain>
    </source>
</reference>
<evidence type="ECO:0000256" key="1">
    <source>
        <dbReference type="SAM" id="SignalP"/>
    </source>
</evidence>
<sequence>MTPRPLIAALICLACAAAAQAQHVTYTGATTSAALAGQAATLTASAAPDPELNWRDPQWLARQRERSRWRYQVGLEQQVRSPVQLGPQAAVREALWAGVSYSLTQRLSGGVEAPVWQRDTGWASRMAFERSKTEGVAGLRGAFSYQLGRQSRLMLKPQARRVTLTYAATW</sequence>
<evidence type="ECO:0000313" key="2">
    <source>
        <dbReference type="EMBL" id="MFG6460740.1"/>
    </source>
</evidence>
<accession>A0ABW7GFV7</accession>
<proteinExistence type="predicted"/>
<feature type="signal peptide" evidence="1">
    <location>
        <begin position="1"/>
        <end position="21"/>
    </location>
</feature>
<organism evidence="2 3">
    <name type="scientific">Pelomonas lactea</name>
    <dbReference type="NCBI Taxonomy" id="3299030"/>
    <lineage>
        <taxon>Bacteria</taxon>
        <taxon>Pseudomonadati</taxon>
        <taxon>Pseudomonadota</taxon>
        <taxon>Betaproteobacteria</taxon>
        <taxon>Burkholderiales</taxon>
        <taxon>Sphaerotilaceae</taxon>
        <taxon>Roseateles</taxon>
    </lineage>
</organism>
<evidence type="ECO:0008006" key="4">
    <source>
        <dbReference type="Google" id="ProtNLM"/>
    </source>
</evidence>
<dbReference type="Proteomes" id="UP001606302">
    <property type="component" value="Unassembled WGS sequence"/>
</dbReference>